<dbReference type="AlphaFoldDB" id="A0A2L0D3D8"/>
<dbReference type="GeneID" id="98392840"/>
<reference evidence="2 3" key="1">
    <citation type="submission" date="2017-12" db="EMBL/GenBank/DDBJ databases">
        <authorList>
            <person name="Hurst M.R.H."/>
        </authorList>
    </citation>
    <scope>NUCLEOTIDE SEQUENCE [LARGE SCALE GENOMIC DNA]</scope>
    <source>
        <strain evidence="2 3">TH11417</strain>
    </source>
</reference>
<dbReference type="OrthoDB" id="2243811at2"/>
<evidence type="ECO:0000256" key="1">
    <source>
        <dbReference type="ARBA" id="ARBA00022801"/>
    </source>
</evidence>
<protein>
    <submittedName>
        <fullName evidence="2">Uncharacterized protein</fullName>
    </submittedName>
</protein>
<dbReference type="InterPro" id="IPR029058">
    <property type="entry name" value="AB_hydrolase_fold"/>
</dbReference>
<reference evidence="2 3" key="2">
    <citation type="submission" date="2018-02" db="EMBL/GenBank/DDBJ databases">
        <title>Whole genome sequencing analysis of Streptococcus pluranimalium isolated from cattle infected mastitis in China.</title>
        <authorList>
            <person name="Zhang J.-R."/>
            <person name="Hu G.-Z."/>
        </authorList>
    </citation>
    <scope>NUCLEOTIDE SEQUENCE [LARGE SCALE GENOMIC DNA]</scope>
    <source>
        <strain evidence="2 3">TH11417</strain>
    </source>
</reference>
<sequence>MTNWNLETFENIFANLSQSTYTGRPLVFDYARLGEADKKRLGNVYSIEFNFSKDVTYKKSVTQGGSNLPNDGVVYLQPDKSLTTVEETTSLQVPNPNGGYRTEKYVTSTYQKGLLTDEKEGFNTYYLSDTEKIDSSTKQTYFAIRGSDGIRLETLNDWLGNNARFAVGNQYVPQAKLAHKAMKEKITELNAQAPDAVMNVTGHSLGTIVSAQAVANLSYKELESVGEVVLFNGPDVSDSLAKMDGVTARKIREAGKHITYYVNPLDMVSMLNREKPWDEQFGKVNVIVPSEYTSTFDSRSSHDFGAFQMDSYGNFLVASETYHPELLKAGQDLAKLEKKYLKKLLGDHYDSDNLYQQVAGVMSGDAKKLVATLAGLGIAMTVAEAKKIYDDFQKEYQEIIDTAKKEGIAWSRNNISSYHGKIQASSGSQRIKLRTELIYMAAQLAEADISEKVEVAKSHISDMKETIDQISASTISSAFSIGLHLNPAEIDSLTSEITMATVWNEGIETANIEELQQYQTKLMTFTANLTNVAQNLTAVDQELSEDIVANLA</sequence>
<keyword evidence="3" id="KW-1185">Reference proteome</keyword>
<dbReference type="Gene3D" id="3.40.50.1820">
    <property type="entry name" value="alpha/beta hydrolase"/>
    <property type="match status" value="1"/>
</dbReference>
<dbReference type="Proteomes" id="UP000238956">
    <property type="component" value="Chromosome"/>
</dbReference>
<accession>A0A2L0D3D8</accession>
<organism evidence="2 3">
    <name type="scientific">Streptococcus pluranimalium</name>
    <dbReference type="NCBI Taxonomy" id="82348"/>
    <lineage>
        <taxon>Bacteria</taxon>
        <taxon>Bacillati</taxon>
        <taxon>Bacillota</taxon>
        <taxon>Bacilli</taxon>
        <taxon>Lactobacillales</taxon>
        <taxon>Streptococcaceae</taxon>
        <taxon>Streptococcus</taxon>
    </lineage>
</organism>
<dbReference type="EMBL" id="CP025536">
    <property type="protein sequence ID" value="AUW96129.1"/>
    <property type="molecule type" value="Genomic_DNA"/>
</dbReference>
<dbReference type="SUPFAM" id="SSF53474">
    <property type="entry name" value="alpha/beta-Hydrolases"/>
    <property type="match status" value="1"/>
</dbReference>
<evidence type="ECO:0000313" key="3">
    <source>
        <dbReference type="Proteomes" id="UP000238956"/>
    </source>
</evidence>
<evidence type="ECO:0000313" key="2">
    <source>
        <dbReference type="EMBL" id="AUW96129.1"/>
    </source>
</evidence>
<dbReference type="KEGG" id="splr:C0J00_02800"/>
<proteinExistence type="predicted"/>
<gene>
    <name evidence="2" type="ORF">C0J00_02800</name>
</gene>
<name>A0A2L0D3D8_9STRE</name>
<dbReference type="Pfam" id="PF01083">
    <property type="entry name" value="Cutinase"/>
    <property type="match status" value="1"/>
</dbReference>
<dbReference type="RefSeq" id="WP_104967467.1">
    <property type="nucleotide sequence ID" value="NZ_CP025536.1"/>
</dbReference>
<dbReference type="InterPro" id="IPR000675">
    <property type="entry name" value="Cutinase/axe"/>
</dbReference>
<keyword evidence="1" id="KW-0378">Hydrolase</keyword>
<dbReference type="GO" id="GO:0016787">
    <property type="term" value="F:hydrolase activity"/>
    <property type="evidence" value="ECO:0007669"/>
    <property type="project" value="UniProtKB-KW"/>
</dbReference>